<protein>
    <submittedName>
        <fullName evidence="2">Uncharacterized protein</fullName>
    </submittedName>
</protein>
<dbReference type="AlphaFoldDB" id="A0A7R8WAT6"/>
<evidence type="ECO:0000256" key="1">
    <source>
        <dbReference type="SAM" id="MobiDB-lite"/>
    </source>
</evidence>
<proteinExistence type="predicted"/>
<reference evidence="2" key="1">
    <citation type="submission" date="2020-11" db="EMBL/GenBank/DDBJ databases">
        <authorList>
            <person name="Tran Van P."/>
        </authorList>
    </citation>
    <scope>NUCLEOTIDE SEQUENCE</scope>
</reference>
<feature type="compositionally biased region" description="Pro residues" evidence="1">
    <location>
        <begin position="129"/>
        <end position="146"/>
    </location>
</feature>
<feature type="region of interest" description="Disordered" evidence="1">
    <location>
        <begin position="628"/>
        <end position="647"/>
    </location>
</feature>
<feature type="compositionally biased region" description="Polar residues" evidence="1">
    <location>
        <begin position="114"/>
        <end position="125"/>
    </location>
</feature>
<sequence>MFNVKDAIRVCERCLMDDADVNVALGGTVGLRQRVSSRPPEGHRRTPNGPMEPPRRTPGVPQEPSGRLLSEPPEGQRTNPNGPMEPPRRTLNSLSEPQRWNPNEPPEGHRRTSNNELGVRSSTGELVSPRPPPGAPDDKPPAPPPPQEDEEEEFDISDPRHLYLEVRECRTVVQWFVLIVASLTMYLIMKRESHPAVLREYLTQEFASGHPPFLSPDVTETVTIAFPCHNLTGVGRTCSYLNMCYHPTWDQMVVLEPSDPDMHPPASRRYATFKASAFRPNVFNYFPIDVPTLVAPMPPSLTRANVTESDIYRHLFRPIYLAMRYHCMEASAITLATTGVIEQRLLFLNVLDSSSHSGEPQGMSTCREKYALLLTGTSGLSVDLMPWLRLLSKTVIVGKRYENYITCFAKTIVLEEHSPEPLPAGEQATPLLTEGQSEELQPLNVKNFLVHVFCERAIEMASPSARYCHRRVRQPEDTKEYVCSKAEVEKAAKEGSFLILTQKLKVNDFEERRVNDPWKLKVNGSSKDQSETCLNCALKGKRAFHRPSSWRELRMEGEGWRRDTNLGFNASLQFHVQEILRRQAQVTQIALTIRLFSSWHYLLLEDAVSVVPFSVLAPVSYPPAWNQERRSNMERSSVAKPTERPERERILDGETNQTRIPVFDSTSKFNDEWESSFLSSLHPLLPGRVQNLRVSFSSPPSNPHGDLLVTWDDPLNVQHLRFKEIGYDVALAQKGSPEALAVAYVAGGNRFRATRLDLSREHVVLVRAVLDRRRDLQGAVLFTGIPTQST</sequence>
<evidence type="ECO:0000313" key="2">
    <source>
        <dbReference type="EMBL" id="CAD7227553.1"/>
    </source>
</evidence>
<feature type="region of interest" description="Disordered" evidence="1">
    <location>
        <begin position="32"/>
        <end position="155"/>
    </location>
</feature>
<organism evidence="2">
    <name type="scientific">Cyprideis torosa</name>
    <dbReference type="NCBI Taxonomy" id="163714"/>
    <lineage>
        <taxon>Eukaryota</taxon>
        <taxon>Metazoa</taxon>
        <taxon>Ecdysozoa</taxon>
        <taxon>Arthropoda</taxon>
        <taxon>Crustacea</taxon>
        <taxon>Oligostraca</taxon>
        <taxon>Ostracoda</taxon>
        <taxon>Podocopa</taxon>
        <taxon>Podocopida</taxon>
        <taxon>Cytherocopina</taxon>
        <taxon>Cytheroidea</taxon>
        <taxon>Cytherideidae</taxon>
        <taxon>Cyprideis</taxon>
    </lineage>
</organism>
<gene>
    <name evidence="2" type="ORF">CTOB1V02_LOCUS5457</name>
</gene>
<name>A0A7R8WAT6_9CRUS</name>
<feature type="compositionally biased region" description="Polar residues" evidence="1">
    <location>
        <begin position="90"/>
        <end position="101"/>
    </location>
</feature>
<accession>A0A7R8WAT6</accession>
<dbReference type="EMBL" id="OB661181">
    <property type="protein sequence ID" value="CAD7227553.1"/>
    <property type="molecule type" value="Genomic_DNA"/>
</dbReference>